<dbReference type="PANTHER" id="PTHR21663:SF0">
    <property type="entry name" value="HEAT REPEAT-CONTAINING PROTEIN 5B"/>
    <property type="match status" value="1"/>
</dbReference>
<reference evidence="1" key="1">
    <citation type="submission" date="2019-11" db="UniProtKB">
        <authorList>
            <consortium name="WormBaseParasite"/>
        </authorList>
    </citation>
    <scope>IDENTIFICATION</scope>
</reference>
<dbReference type="PANTHER" id="PTHR21663">
    <property type="entry name" value="HYPOTHETICAL HEAT DOMAIN-CONTAINING"/>
    <property type="match status" value="1"/>
</dbReference>
<dbReference type="GO" id="GO:0030139">
    <property type="term" value="C:endocytic vesicle"/>
    <property type="evidence" value="ECO:0007669"/>
    <property type="project" value="TreeGrafter"/>
</dbReference>
<dbReference type="GO" id="GO:0042147">
    <property type="term" value="P:retrograde transport, endosome to Golgi"/>
    <property type="evidence" value="ECO:0007669"/>
    <property type="project" value="TreeGrafter"/>
</dbReference>
<evidence type="ECO:0000313" key="1">
    <source>
        <dbReference type="WBParaSite" id="MCU_008147-RA"/>
    </source>
</evidence>
<dbReference type="GO" id="GO:0006897">
    <property type="term" value="P:endocytosis"/>
    <property type="evidence" value="ECO:0007669"/>
    <property type="project" value="TreeGrafter"/>
</dbReference>
<proteinExistence type="predicted"/>
<dbReference type="GO" id="GO:0008104">
    <property type="term" value="P:intracellular protein localization"/>
    <property type="evidence" value="ECO:0007669"/>
    <property type="project" value="TreeGrafter"/>
</dbReference>
<sequence>HLILRQILLPPKAALLLAHPSFKQLVLLRSTTTGRGALPNPDGVSTKQPDVVSLGSAADVVSTNSSTTSSAQNPVASNLGPLTNSYKVVSTTAEGDITSTSSGTNDPYFSTLSEATAFGGGFQQSSASIYSKLGWSQEQACLADSYVAFLTAVAQHRCWTSSTTDPSGVATTSTENGLSDVGGCEVSGDETVTSSTTETLVIPPRDPSLTSLDTPACEWHQLVIACVLTLIQHDHTVEQCAELDEAPKCCLAAAFLSARVLSASPIAVFRCHAVEFGVFDLITRAWRDASSSTPFNGPVTRAVCLSAIEILVNHHDADVSSCCVKTLMPQVFHWLYELSVTISSSPPRPSVVNDPTDPRLLLHNVFIARLEEAVEAAISVSVNVVDIAEASGRHNLLVILLPLFCDLLQDDVTTKPPGLLRTVHNLALNNLLALGSRYPAEFRHVVAKVTSLKPRIEAALKAQTVSTSASATAAAASSSSVPSSSSASVNPPPAAAIKLKMEFSNFI</sequence>
<organism evidence="1">
    <name type="scientific">Mesocestoides corti</name>
    <name type="common">Flatworm</name>
    <dbReference type="NCBI Taxonomy" id="53468"/>
    <lineage>
        <taxon>Eukaryota</taxon>
        <taxon>Metazoa</taxon>
        <taxon>Spiralia</taxon>
        <taxon>Lophotrochozoa</taxon>
        <taxon>Platyhelminthes</taxon>
        <taxon>Cestoda</taxon>
        <taxon>Eucestoda</taxon>
        <taxon>Cyclophyllidea</taxon>
        <taxon>Mesocestoididae</taxon>
        <taxon>Mesocestoides</taxon>
    </lineage>
</organism>
<protein>
    <submittedName>
        <fullName evidence="1">MOR2-PAG1_C domain-containing protein</fullName>
    </submittedName>
</protein>
<dbReference type="WBParaSite" id="MCU_008147-RA">
    <property type="protein sequence ID" value="MCU_008147-RA"/>
    <property type="gene ID" value="MCU_008147"/>
</dbReference>
<name>A0A5K3FIQ3_MESCO</name>
<dbReference type="GO" id="GO:0005794">
    <property type="term" value="C:Golgi apparatus"/>
    <property type="evidence" value="ECO:0007669"/>
    <property type="project" value="TreeGrafter"/>
</dbReference>
<dbReference type="GO" id="GO:0005829">
    <property type="term" value="C:cytosol"/>
    <property type="evidence" value="ECO:0007669"/>
    <property type="project" value="GOC"/>
</dbReference>
<dbReference type="GO" id="GO:0016020">
    <property type="term" value="C:membrane"/>
    <property type="evidence" value="ECO:0007669"/>
    <property type="project" value="TreeGrafter"/>
</dbReference>
<accession>A0A5K3FIQ3</accession>
<dbReference type="InterPro" id="IPR040108">
    <property type="entry name" value="Laa1/Sip1/HEATR5"/>
</dbReference>
<dbReference type="AlphaFoldDB" id="A0A5K3FIQ3"/>